<gene>
    <name evidence="12" type="ORF">Fmac_025076</name>
</gene>
<keyword evidence="5" id="KW-0408">Iron</keyword>
<evidence type="ECO:0000256" key="3">
    <source>
        <dbReference type="ARBA" id="ARBA00022723"/>
    </source>
</evidence>
<keyword evidence="3" id="KW-0479">Metal-binding</keyword>
<comment type="caution">
    <text evidence="12">The sequence shown here is derived from an EMBL/GenBank/DDBJ whole genome shotgun (WGS) entry which is preliminary data.</text>
</comment>
<protein>
    <recommendedName>
        <fullName evidence="10">4-hydroxy-3-methylbut-2-enyl diphosphate reductase</fullName>
        <ecNumber evidence="10">1.17.7.4</ecNumber>
    </recommendedName>
</protein>
<evidence type="ECO:0000313" key="13">
    <source>
        <dbReference type="Proteomes" id="UP001603857"/>
    </source>
</evidence>
<evidence type="ECO:0000256" key="8">
    <source>
        <dbReference type="ARBA" id="ARBA00046314"/>
    </source>
</evidence>
<feature type="compositionally biased region" description="Pro residues" evidence="11">
    <location>
        <begin position="241"/>
        <end position="250"/>
    </location>
</feature>
<dbReference type="Gene3D" id="3.40.1010.20">
    <property type="entry name" value="4-hydroxy-3-methylbut-2-enyl diphosphate reductase, catalytic domain"/>
    <property type="match status" value="1"/>
</dbReference>
<evidence type="ECO:0000256" key="11">
    <source>
        <dbReference type="SAM" id="MobiDB-lite"/>
    </source>
</evidence>
<dbReference type="PANTHER" id="PTHR31619">
    <property type="entry name" value="4-HYDROXY-3-METHYLBUT-2-ENYL DIPHOSPHATE REDUCTASE, CHLOROPLASTIC"/>
    <property type="match status" value="1"/>
</dbReference>
<evidence type="ECO:0000256" key="6">
    <source>
        <dbReference type="ARBA" id="ARBA00023014"/>
    </source>
</evidence>
<feature type="region of interest" description="Disordered" evidence="11">
    <location>
        <begin position="230"/>
        <end position="250"/>
    </location>
</feature>
<comment type="pathway">
    <text evidence="7">Isoprenoid biosynthesis; isopentenyl diphosphate biosynthesis via DXP pathway; isopentenyl diphosphate from 1-deoxy-D-xylulose 5-phosphate: step 6/6.</text>
</comment>
<sequence>MNLQNIPLQKGGKQFDVGNKGDVITLPAFGAAMEDMLTLSEKSVQIVDTTFPWVPKVGNTVEKHKKGDYTSVIHGKYSHEETVVTASFAGKYIVVKNMTENICVSCSVAGLRHFPTIHFKIVEFIRVEIEVNNVHNCCVVSGGILSLLLQLLERIILMLESLQLVVPFPQIRSWLKFLPCDRYNQQVVTRVVFNELICYKATIFQGIGATPLISILKDVLNNMKEQKMVESGVKNNKRKPLPPTEPISTG</sequence>
<comment type="cofactor">
    <cofactor evidence="1">
        <name>[4Fe-4S] cluster</name>
        <dbReference type="ChEBI" id="CHEBI:49883"/>
    </cofactor>
</comment>
<keyword evidence="4" id="KW-0560">Oxidoreductase</keyword>
<evidence type="ECO:0000256" key="7">
    <source>
        <dbReference type="ARBA" id="ARBA00046313"/>
    </source>
</evidence>
<dbReference type="EMBL" id="JBGMDY010000008">
    <property type="protein sequence ID" value="KAL2326018.1"/>
    <property type="molecule type" value="Genomic_DNA"/>
</dbReference>
<evidence type="ECO:0000256" key="4">
    <source>
        <dbReference type="ARBA" id="ARBA00023002"/>
    </source>
</evidence>
<dbReference type="PANTHER" id="PTHR31619:SF5">
    <property type="entry name" value="4-HYDROXY-3-METHYLBUT-2-ENYL DIPHOSPHATE REDUCTASE, CHLOROPLASTIC"/>
    <property type="match status" value="1"/>
</dbReference>
<evidence type="ECO:0000256" key="9">
    <source>
        <dbReference type="ARBA" id="ARBA00046335"/>
    </source>
</evidence>
<dbReference type="InterPro" id="IPR003451">
    <property type="entry name" value="LytB/IspH"/>
</dbReference>
<dbReference type="GO" id="GO:0046872">
    <property type="term" value="F:metal ion binding"/>
    <property type="evidence" value="ECO:0007669"/>
    <property type="project" value="UniProtKB-KW"/>
</dbReference>
<proteinExistence type="inferred from homology"/>
<dbReference type="Pfam" id="PF02401">
    <property type="entry name" value="LYTB"/>
    <property type="match status" value="1"/>
</dbReference>
<dbReference type="GO" id="GO:0051745">
    <property type="term" value="F:4-hydroxy-3-methylbut-2-enyl diphosphate reductase activity"/>
    <property type="evidence" value="ECO:0007669"/>
    <property type="project" value="UniProtKB-EC"/>
</dbReference>
<comment type="pathway">
    <text evidence="8">Isoprenoid biosynthesis; dimethylallyl diphosphate biosynthesis; dimethylallyl diphosphate from (2E)-4-hydroxy-3-methylbutenyl diphosphate: step 1/1.</text>
</comment>
<evidence type="ECO:0000256" key="5">
    <source>
        <dbReference type="ARBA" id="ARBA00023004"/>
    </source>
</evidence>
<keyword evidence="13" id="KW-1185">Reference proteome</keyword>
<dbReference type="Proteomes" id="UP001603857">
    <property type="component" value="Unassembled WGS sequence"/>
</dbReference>
<evidence type="ECO:0000256" key="1">
    <source>
        <dbReference type="ARBA" id="ARBA00001966"/>
    </source>
</evidence>
<dbReference type="EC" id="1.17.7.4" evidence="10"/>
<dbReference type="AlphaFoldDB" id="A0ABD1LRA5"/>
<accession>A0ABD1LRA5</accession>
<dbReference type="GO" id="GO:0051539">
    <property type="term" value="F:4 iron, 4 sulfur cluster binding"/>
    <property type="evidence" value="ECO:0007669"/>
    <property type="project" value="UniProtKB-KW"/>
</dbReference>
<organism evidence="12 13">
    <name type="scientific">Flemingia macrophylla</name>
    <dbReference type="NCBI Taxonomy" id="520843"/>
    <lineage>
        <taxon>Eukaryota</taxon>
        <taxon>Viridiplantae</taxon>
        <taxon>Streptophyta</taxon>
        <taxon>Embryophyta</taxon>
        <taxon>Tracheophyta</taxon>
        <taxon>Spermatophyta</taxon>
        <taxon>Magnoliopsida</taxon>
        <taxon>eudicotyledons</taxon>
        <taxon>Gunneridae</taxon>
        <taxon>Pentapetalae</taxon>
        <taxon>rosids</taxon>
        <taxon>fabids</taxon>
        <taxon>Fabales</taxon>
        <taxon>Fabaceae</taxon>
        <taxon>Papilionoideae</taxon>
        <taxon>50 kb inversion clade</taxon>
        <taxon>NPAAA clade</taxon>
        <taxon>indigoferoid/millettioid clade</taxon>
        <taxon>Phaseoleae</taxon>
        <taxon>Flemingia</taxon>
    </lineage>
</organism>
<evidence type="ECO:0000256" key="2">
    <source>
        <dbReference type="ARBA" id="ARBA00022485"/>
    </source>
</evidence>
<evidence type="ECO:0000256" key="10">
    <source>
        <dbReference type="ARBA" id="ARBA00047177"/>
    </source>
</evidence>
<keyword evidence="6" id="KW-0411">Iron-sulfur</keyword>
<evidence type="ECO:0000313" key="12">
    <source>
        <dbReference type="EMBL" id="KAL2326018.1"/>
    </source>
</evidence>
<comment type="similarity">
    <text evidence="9">Belongs to the IspH family.</text>
</comment>
<keyword evidence="2" id="KW-0004">4Fe-4S</keyword>
<name>A0ABD1LRA5_9FABA</name>
<reference evidence="12 13" key="1">
    <citation type="submission" date="2024-08" db="EMBL/GenBank/DDBJ databases">
        <title>Insights into the chromosomal genome structure of Flemingia macrophylla.</title>
        <authorList>
            <person name="Ding Y."/>
            <person name="Zhao Y."/>
            <person name="Bi W."/>
            <person name="Wu M."/>
            <person name="Zhao G."/>
            <person name="Gong Y."/>
            <person name="Li W."/>
            <person name="Zhang P."/>
        </authorList>
    </citation>
    <scope>NUCLEOTIDE SEQUENCE [LARGE SCALE GENOMIC DNA]</scope>
    <source>
        <strain evidence="12">DYQJB</strain>
        <tissue evidence="12">Leaf</tissue>
    </source>
</reference>